<organism evidence="3 4">
    <name type="scientific">Paramuricea clavata</name>
    <name type="common">Red gorgonian</name>
    <name type="synonym">Violescent sea-whip</name>
    <dbReference type="NCBI Taxonomy" id="317549"/>
    <lineage>
        <taxon>Eukaryota</taxon>
        <taxon>Metazoa</taxon>
        <taxon>Cnidaria</taxon>
        <taxon>Anthozoa</taxon>
        <taxon>Octocorallia</taxon>
        <taxon>Malacalcyonacea</taxon>
        <taxon>Plexauridae</taxon>
        <taxon>Paramuricea</taxon>
    </lineage>
</organism>
<dbReference type="OrthoDB" id="536948at2759"/>
<evidence type="ECO:0000256" key="1">
    <source>
        <dbReference type="ARBA" id="ARBA00023157"/>
    </source>
</evidence>
<protein>
    <submittedName>
        <fullName evidence="3">Deleted in malignant brain tumors 1</fullName>
    </submittedName>
</protein>
<keyword evidence="2" id="KW-0325">Glycoprotein</keyword>
<dbReference type="PRINTS" id="PR00258">
    <property type="entry name" value="SPERACTRCPTR"/>
</dbReference>
<keyword evidence="4" id="KW-1185">Reference proteome</keyword>
<dbReference type="Pfam" id="PF00530">
    <property type="entry name" value="SRCR"/>
    <property type="match status" value="1"/>
</dbReference>
<keyword evidence="1" id="KW-1015">Disulfide bond</keyword>
<accession>A0A6S7I6Z9</accession>
<evidence type="ECO:0000313" key="4">
    <source>
        <dbReference type="Proteomes" id="UP001152795"/>
    </source>
</evidence>
<evidence type="ECO:0000313" key="3">
    <source>
        <dbReference type="EMBL" id="CAB4012749.1"/>
    </source>
</evidence>
<dbReference type="PANTHER" id="PTHR48071">
    <property type="entry name" value="SRCR DOMAIN-CONTAINING PROTEIN"/>
    <property type="match status" value="1"/>
</dbReference>
<dbReference type="InterPro" id="IPR001190">
    <property type="entry name" value="SRCR"/>
</dbReference>
<dbReference type="SUPFAM" id="SSF56487">
    <property type="entry name" value="SRCR-like"/>
    <property type="match status" value="1"/>
</dbReference>
<proteinExistence type="predicted"/>
<name>A0A6S7I6Z9_PARCT</name>
<dbReference type="InterPro" id="IPR036772">
    <property type="entry name" value="SRCR-like_dom_sf"/>
</dbReference>
<dbReference type="PROSITE" id="PS50287">
    <property type="entry name" value="SRCR_2"/>
    <property type="match status" value="1"/>
</dbReference>
<dbReference type="Gene3D" id="3.10.250.10">
    <property type="entry name" value="SRCR-like domain"/>
    <property type="match status" value="1"/>
</dbReference>
<sequence>SADLQIRLNGSGNSFNGRVEIFNPNFGWGTVCDDSWDITDGNVVCLQLGFARANVVRNRAYYGKGSGPILLDEVGCNGKESYIWDCSHGGWNKEDCSHSEDAGVECLCKKGYIFDGSGCVGNQVIKKVQDIYIRVDQQ</sequence>
<dbReference type="SMART" id="SM00202">
    <property type="entry name" value="SR"/>
    <property type="match status" value="1"/>
</dbReference>
<comment type="caution">
    <text evidence="3">The sequence shown here is derived from an EMBL/GenBank/DDBJ whole genome shotgun (WGS) entry which is preliminary data.</text>
</comment>
<gene>
    <name evidence="3" type="ORF">PACLA_8A035608</name>
</gene>
<dbReference type="AlphaFoldDB" id="A0A6S7I6Z9"/>
<reference evidence="3" key="1">
    <citation type="submission" date="2020-04" db="EMBL/GenBank/DDBJ databases">
        <authorList>
            <person name="Alioto T."/>
            <person name="Alioto T."/>
            <person name="Gomez Garrido J."/>
        </authorList>
    </citation>
    <scope>NUCLEOTIDE SEQUENCE</scope>
    <source>
        <strain evidence="3">A484AB</strain>
    </source>
</reference>
<evidence type="ECO:0000256" key="2">
    <source>
        <dbReference type="ARBA" id="ARBA00023180"/>
    </source>
</evidence>
<dbReference type="EMBL" id="CACRXK020007619">
    <property type="protein sequence ID" value="CAB4012749.1"/>
    <property type="molecule type" value="Genomic_DNA"/>
</dbReference>
<feature type="non-terminal residue" evidence="3">
    <location>
        <position position="1"/>
    </location>
</feature>
<dbReference type="PANTHER" id="PTHR48071:SF18">
    <property type="entry name" value="DELETED IN MALIGNANT BRAIN TUMORS 1 PROTEIN-RELATED"/>
    <property type="match status" value="1"/>
</dbReference>
<dbReference type="GO" id="GO:0016020">
    <property type="term" value="C:membrane"/>
    <property type="evidence" value="ECO:0007669"/>
    <property type="project" value="InterPro"/>
</dbReference>
<dbReference type="Proteomes" id="UP001152795">
    <property type="component" value="Unassembled WGS sequence"/>
</dbReference>
<dbReference type="FunFam" id="3.10.250.10:FF:000011">
    <property type="entry name" value="Scavenger receptor class A member 5"/>
    <property type="match status" value="1"/>
</dbReference>
<feature type="non-terminal residue" evidence="3">
    <location>
        <position position="138"/>
    </location>
</feature>